<proteinExistence type="predicted"/>
<evidence type="ECO:0000313" key="3">
    <source>
        <dbReference type="Proteomes" id="UP001519272"/>
    </source>
</evidence>
<keyword evidence="1" id="KW-0472">Membrane</keyword>
<reference evidence="2 3" key="1">
    <citation type="submission" date="2021-03" db="EMBL/GenBank/DDBJ databases">
        <title>Genomic Encyclopedia of Type Strains, Phase IV (KMG-IV): sequencing the most valuable type-strain genomes for metagenomic binning, comparative biology and taxonomic classification.</title>
        <authorList>
            <person name="Goeker M."/>
        </authorList>
    </citation>
    <scope>NUCLEOTIDE SEQUENCE [LARGE SCALE GENOMIC DNA]</scope>
    <source>
        <strain evidence="2 3">DSM 14349</strain>
    </source>
</reference>
<organism evidence="2 3">
    <name type="scientific">Paenibacillus turicensis</name>
    <dbReference type="NCBI Taxonomy" id="160487"/>
    <lineage>
        <taxon>Bacteria</taxon>
        <taxon>Bacillati</taxon>
        <taxon>Bacillota</taxon>
        <taxon>Bacilli</taxon>
        <taxon>Bacillales</taxon>
        <taxon>Paenibacillaceae</taxon>
        <taxon>Paenibacillus</taxon>
    </lineage>
</organism>
<evidence type="ECO:0000256" key="1">
    <source>
        <dbReference type="SAM" id="Phobius"/>
    </source>
</evidence>
<dbReference type="Proteomes" id="UP001519272">
    <property type="component" value="Unassembled WGS sequence"/>
</dbReference>
<sequence>MTEKVNILKKLLFYLAFFLITIVLSQITFYLFILAILPSSNGIMSSDITILTRILALLGFILILGIYIFSLYKLLQQQKIDSGLVIISVFIFILFLINFPAPAILTLFF</sequence>
<feature type="transmembrane region" description="Helical" evidence="1">
    <location>
        <begin position="84"/>
        <end position="108"/>
    </location>
</feature>
<accession>A0ABS4FV67</accession>
<comment type="caution">
    <text evidence="2">The sequence shown here is derived from an EMBL/GenBank/DDBJ whole genome shotgun (WGS) entry which is preliminary data.</text>
</comment>
<keyword evidence="3" id="KW-1185">Reference proteome</keyword>
<dbReference type="EMBL" id="JAGGKG010000015">
    <property type="protein sequence ID" value="MBP1906471.1"/>
    <property type="molecule type" value="Genomic_DNA"/>
</dbReference>
<evidence type="ECO:0000313" key="2">
    <source>
        <dbReference type="EMBL" id="MBP1906471.1"/>
    </source>
</evidence>
<keyword evidence="1" id="KW-0812">Transmembrane</keyword>
<feature type="transmembrane region" description="Helical" evidence="1">
    <location>
        <begin position="12"/>
        <end position="38"/>
    </location>
</feature>
<protein>
    <submittedName>
        <fullName evidence="2">Uncharacterized protein</fullName>
    </submittedName>
</protein>
<name>A0ABS4FV67_9BACL</name>
<feature type="transmembrane region" description="Helical" evidence="1">
    <location>
        <begin position="50"/>
        <end position="72"/>
    </location>
</feature>
<gene>
    <name evidence="2" type="ORF">J2Z32_003121</name>
</gene>
<keyword evidence="1" id="KW-1133">Transmembrane helix</keyword>